<evidence type="ECO:0000313" key="2">
    <source>
        <dbReference type="Proteomes" id="UP000019790"/>
    </source>
</evidence>
<evidence type="ECO:0000313" key="1">
    <source>
        <dbReference type="EMBL" id="AHV83176.1"/>
    </source>
</evidence>
<dbReference type="GeneID" id="19527158"/>
<name>X4Y847_9CAUD</name>
<protein>
    <submittedName>
        <fullName evidence="1">Uncharacterized protein</fullName>
    </submittedName>
</protein>
<dbReference type="Proteomes" id="UP000019790">
    <property type="component" value="Segment"/>
</dbReference>
<organism evidence="1 2">
    <name type="scientific">Lactococcus phage P118</name>
    <dbReference type="NCBI Taxonomy" id="1476888"/>
    <lineage>
        <taxon>Viruses</taxon>
        <taxon>Duplodnaviria</taxon>
        <taxon>Heunggongvirae</taxon>
        <taxon>Uroviricota</taxon>
        <taxon>Caudoviricetes</taxon>
        <taxon>Nevevirus</taxon>
        <taxon>Nevevirus P118</taxon>
    </lineage>
</organism>
<dbReference type="RefSeq" id="YP_009035874.1">
    <property type="nucleotide sequence ID" value="NC_024208.1"/>
</dbReference>
<sequence>MKNIKQSIKNKAKATGEFISDHADIIIPVATAAVAITYGVLKVKSYNKQVKENEERIKEHEELTKDVRDYVINSTTTSGENGWVNWGGFISANHNQDPKELLEQMIADINNNSILIDEA</sequence>
<reference evidence="1 2" key="1">
    <citation type="submission" date="2014-02" db="EMBL/GenBank/DDBJ databases">
        <title>Complete genome sequences of four novel Lactococcus lactis phages distantly related to the rare 1706 phage species.</title>
        <authorList>
            <person name="Kot W."/>
            <person name="Neve H."/>
            <person name="Vogensen F.K."/>
            <person name="Heller K.J."/>
            <person name="Hansen L.H."/>
        </authorList>
    </citation>
    <scope>NUCLEOTIDE SEQUENCE [LARGE SCALE GENOMIC DNA]</scope>
</reference>
<dbReference type="KEGG" id="vg:19527158"/>
<dbReference type="EMBL" id="KJ489012">
    <property type="protein sequence ID" value="AHV83176.1"/>
    <property type="molecule type" value="Genomic_DNA"/>
</dbReference>
<proteinExistence type="predicted"/>
<accession>X4Y847</accession>
<gene>
    <name evidence="1" type="ORF">P118_0059</name>
</gene>
<keyword evidence="2" id="KW-1185">Reference proteome</keyword>
<dbReference type="OrthoDB" id="40961at10239"/>